<gene>
    <name evidence="1" type="ORF">Psch_00546</name>
</gene>
<protein>
    <submittedName>
        <fullName evidence="1">Uncharacterized protein</fullName>
    </submittedName>
</protein>
<proteinExistence type="predicted"/>
<accession>A0A4Y7RFB5</accession>
<comment type="caution">
    <text evidence="1">The sequence shown here is derived from an EMBL/GenBank/DDBJ whole genome shotgun (WGS) entry which is preliminary data.</text>
</comment>
<reference evidence="1 2" key="1">
    <citation type="journal article" date="2018" name="Environ. Microbiol.">
        <title>Novel energy conservation strategies and behaviour of Pelotomaculum schinkii driving syntrophic propionate catabolism.</title>
        <authorList>
            <person name="Hidalgo-Ahumada C.A.P."/>
            <person name="Nobu M.K."/>
            <person name="Narihiro T."/>
            <person name="Tamaki H."/>
            <person name="Liu W.T."/>
            <person name="Kamagata Y."/>
            <person name="Stams A.J.M."/>
            <person name="Imachi H."/>
            <person name="Sousa D.Z."/>
        </authorList>
    </citation>
    <scope>NUCLEOTIDE SEQUENCE [LARGE SCALE GENOMIC DNA]</scope>
    <source>
        <strain evidence="1 2">HH</strain>
    </source>
</reference>
<organism evidence="1 2">
    <name type="scientific">Pelotomaculum schinkii</name>
    <dbReference type="NCBI Taxonomy" id="78350"/>
    <lineage>
        <taxon>Bacteria</taxon>
        <taxon>Bacillati</taxon>
        <taxon>Bacillota</taxon>
        <taxon>Clostridia</taxon>
        <taxon>Eubacteriales</taxon>
        <taxon>Desulfotomaculaceae</taxon>
        <taxon>Pelotomaculum</taxon>
    </lineage>
</organism>
<name>A0A4Y7RFB5_9FIRM</name>
<keyword evidence="2" id="KW-1185">Reference proteome</keyword>
<dbReference type="AlphaFoldDB" id="A0A4Y7RFB5"/>
<dbReference type="EMBL" id="QFGA01000001">
    <property type="protein sequence ID" value="TEB07007.1"/>
    <property type="molecule type" value="Genomic_DNA"/>
</dbReference>
<dbReference type="Proteomes" id="UP000298324">
    <property type="component" value="Unassembled WGS sequence"/>
</dbReference>
<dbReference type="RefSeq" id="WP_134217441.1">
    <property type="nucleotide sequence ID" value="NZ_QFGA01000001.1"/>
</dbReference>
<evidence type="ECO:0000313" key="1">
    <source>
        <dbReference type="EMBL" id="TEB07007.1"/>
    </source>
</evidence>
<sequence length="82" mass="9781">MKLYWLCEYAQKGEFKVAKDTDDLFQKKSEEINKEFSWVKDNFECTEICEVDGYKIVLEKINKSTDGLEGKVWIEEIQETFK</sequence>
<evidence type="ECO:0000313" key="2">
    <source>
        <dbReference type="Proteomes" id="UP000298324"/>
    </source>
</evidence>